<dbReference type="PANTHER" id="PTHR46890:SF48">
    <property type="entry name" value="RNA-DIRECTED DNA POLYMERASE"/>
    <property type="match status" value="1"/>
</dbReference>
<feature type="domain" description="Reverse transcriptase" evidence="1">
    <location>
        <begin position="27"/>
        <end position="113"/>
    </location>
</feature>
<dbReference type="Pfam" id="PF00078">
    <property type="entry name" value="RVT_1"/>
    <property type="match status" value="1"/>
</dbReference>
<proteinExistence type="predicted"/>
<comment type="caution">
    <text evidence="2">The sequence shown here is derived from an EMBL/GenBank/DDBJ whole genome shotgun (WGS) entry which is preliminary data.</text>
</comment>
<organism evidence="2 3">
    <name type="scientific">Morella rubra</name>
    <name type="common">Chinese bayberry</name>
    <dbReference type="NCBI Taxonomy" id="262757"/>
    <lineage>
        <taxon>Eukaryota</taxon>
        <taxon>Viridiplantae</taxon>
        <taxon>Streptophyta</taxon>
        <taxon>Embryophyta</taxon>
        <taxon>Tracheophyta</taxon>
        <taxon>Spermatophyta</taxon>
        <taxon>Magnoliopsida</taxon>
        <taxon>eudicotyledons</taxon>
        <taxon>Gunneridae</taxon>
        <taxon>Pentapetalae</taxon>
        <taxon>rosids</taxon>
        <taxon>fabids</taxon>
        <taxon>Fagales</taxon>
        <taxon>Myricaceae</taxon>
        <taxon>Morella</taxon>
    </lineage>
</organism>
<dbReference type="OrthoDB" id="997823at2759"/>
<evidence type="ECO:0000313" key="3">
    <source>
        <dbReference type="Proteomes" id="UP000516437"/>
    </source>
</evidence>
<evidence type="ECO:0000259" key="1">
    <source>
        <dbReference type="Pfam" id="PF00078"/>
    </source>
</evidence>
<dbReference type="AlphaFoldDB" id="A0A6A1WHV2"/>
<reference evidence="2 3" key="1">
    <citation type="journal article" date="2019" name="Plant Biotechnol. J.">
        <title>The red bayberry genome and genetic basis of sex determination.</title>
        <authorList>
            <person name="Jia H.M."/>
            <person name="Jia H.J."/>
            <person name="Cai Q.L."/>
            <person name="Wang Y."/>
            <person name="Zhao H.B."/>
            <person name="Yang W.F."/>
            <person name="Wang G.Y."/>
            <person name="Li Y.H."/>
            <person name="Zhan D.L."/>
            <person name="Shen Y.T."/>
            <person name="Niu Q.F."/>
            <person name="Chang L."/>
            <person name="Qiu J."/>
            <person name="Zhao L."/>
            <person name="Xie H.B."/>
            <person name="Fu W.Y."/>
            <person name="Jin J."/>
            <person name="Li X.W."/>
            <person name="Jiao Y."/>
            <person name="Zhou C.C."/>
            <person name="Tu T."/>
            <person name="Chai C.Y."/>
            <person name="Gao J.L."/>
            <person name="Fan L.J."/>
            <person name="van de Weg E."/>
            <person name="Wang J.Y."/>
            <person name="Gao Z.S."/>
        </authorList>
    </citation>
    <scope>NUCLEOTIDE SEQUENCE [LARGE SCALE GENOMIC DNA]</scope>
    <source>
        <tissue evidence="2">Leaves</tissue>
    </source>
</reference>
<dbReference type="PANTHER" id="PTHR46890">
    <property type="entry name" value="NON-LTR RETROLELEMENT REVERSE TRANSCRIPTASE-LIKE PROTEIN-RELATED"/>
    <property type="match status" value="1"/>
</dbReference>
<name>A0A6A1WHV2_9ROSI</name>
<gene>
    <name evidence="2" type="ORF">CJ030_MR2G003175</name>
</gene>
<dbReference type="InterPro" id="IPR052343">
    <property type="entry name" value="Retrotransposon-Effector_Assoc"/>
</dbReference>
<dbReference type="EMBL" id="RXIC02000020">
    <property type="protein sequence ID" value="KAB1223218.1"/>
    <property type="molecule type" value="Genomic_DNA"/>
</dbReference>
<keyword evidence="3" id="KW-1185">Reference proteome</keyword>
<evidence type="ECO:0000313" key="2">
    <source>
        <dbReference type="EMBL" id="KAB1223218.1"/>
    </source>
</evidence>
<accession>A0A6A1WHV2</accession>
<sequence>MVKYLCSTGYMLKQLNHSFIALIPKIGSPVNISQCHPISLCNVCYKVISKSLAAQLKEVLPKLISCNQNAFVPNRHIQDNLILVQEIMQTLKCKQGRGGLMAVKMDIEKAYDKGKPGRGATA</sequence>
<dbReference type="Proteomes" id="UP000516437">
    <property type="component" value="Chromosome 2"/>
</dbReference>
<dbReference type="InterPro" id="IPR000477">
    <property type="entry name" value="RT_dom"/>
</dbReference>
<protein>
    <recommendedName>
        <fullName evidence="1">Reverse transcriptase domain-containing protein</fullName>
    </recommendedName>
</protein>